<gene>
    <name evidence="3" type="primary">rlpA</name>
    <name evidence="6" type="ORF">QQA45_06995</name>
</gene>
<evidence type="ECO:0000256" key="1">
    <source>
        <dbReference type="ARBA" id="ARBA00023239"/>
    </source>
</evidence>
<dbReference type="PANTHER" id="PTHR34183">
    <property type="entry name" value="ENDOLYTIC PEPTIDOGLYCAN TRANSGLYCOSYLASE RLPA"/>
    <property type="match status" value="1"/>
</dbReference>
<protein>
    <recommendedName>
        <fullName evidence="3">Probable endolytic peptidoglycan transglycosylase RlpA</fullName>
        <ecNumber evidence="3">4.2.2.-</ecNumber>
    </recommendedName>
</protein>
<name>A0ABT7HL14_9FUSO</name>
<evidence type="ECO:0000313" key="7">
    <source>
        <dbReference type="Proteomes" id="UP001225134"/>
    </source>
</evidence>
<dbReference type="RefSeq" id="WP_066730030.1">
    <property type="nucleotide sequence ID" value="NZ_CP160095.1"/>
</dbReference>
<organism evidence="6 7">
    <name type="scientific">Sneathia sanguinegens</name>
    <dbReference type="NCBI Taxonomy" id="40543"/>
    <lineage>
        <taxon>Bacteria</taxon>
        <taxon>Fusobacteriati</taxon>
        <taxon>Fusobacteriota</taxon>
        <taxon>Fusobacteriia</taxon>
        <taxon>Fusobacteriales</taxon>
        <taxon>Leptotrichiaceae</taxon>
        <taxon>Sneathia</taxon>
    </lineage>
</organism>
<reference evidence="6 7" key="1">
    <citation type="submission" date="2023-06" db="EMBL/GenBank/DDBJ databases">
        <title>Antibody response to the Sneathia vaginalis cytopathogenic toxin A during pregnancy.</title>
        <authorList>
            <person name="Mccoy Z.T."/>
            <person name="Serrano M.G."/>
            <person name="Spaine K."/>
            <person name="Edwards D.J."/>
            <person name="Buck G.A."/>
            <person name="Jefferson K."/>
        </authorList>
    </citation>
    <scope>NUCLEOTIDE SEQUENCE [LARGE SCALE GENOMIC DNA]</scope>
    <source>
        <strain evidence="6 7">CCUG 42621</strain>
    </source>
</reference>
<proteinExistence type="inferred from homology"/>
<evidence type="ECO:0000259" key="5">
    <source>
        <dbReference type="Pfam" id="PF03330"/>
    </source>
</evidence>
<dbReference type="InterPro" id="IPR034718">
    <property type="entry name" value="RlpA"/>
</dbReference>
<dbReference type="InterPro" id="IPR012997">
    <property type="entry name" value="RplA"/>
</dbReference>
<dbReference type="Gene3D" id="2.40.40.10">
    <property type="entry name" value="RlpA-like domain"/>
    <property type="match status" value="1"/>
</dbReference>
<comment type="function">
    <text evidence="3">Lytic transglycosylase with a strong preference for naked glycan strands that lack stem peptides.</text>
</comment>
<dbReference type="SUPFAM" id="SSF50685">
    <property type="entry name" value="Barwin-like endoglucanases"/>
    <property type="match status" value="1"/>
</dbReference>
<dbReference type="Pfam" id="PF03330">
    <property type="entry name" value="DPBB_1"/>
    <property type="match status" value="1"/>
</dbReference>
<keyword evidence="7" id="KW-1185">Reference proteome</keyword>
<dbReference type="NCBIfam" id="TIGR00413">
    <property type="entry name" value="rlpA"/>
    <property type="match status" value="1"/>
</dbReference>
<comment type="caution">
    <text evidence="6">The sequence shown here is derived from an EMBL/GenBank/DDBJ whole genome shotgun (WGS) entry which is preliminary data.</text>
</comment>
<evidence type="ECO:0000256" key="3">
    <source>
        <dbReference type="HAMAP-Rule" id="MF_02071"/>
    </source>
</evidence>
<feature type="domain" description="RlpA-like protein double-psi beta-barrel" evidence="5">
    <location>
        <begin position="78"/>
        <end position="166"/>
    </location>
</feature>
<sequence length="171" mass="19375">MKKLLTAFFVFVMFSQQVYAKRVKNKESSQSSNIKVDIIKKIINEVDINDDIFKSLKEENKNQPTNVDTNSRRFTHYQVGTASYYGDKWNGRKTSNGEVFNTSLLTAAHKSLPFGTLVRVTNNSNGKSVIVRINDRGPFVKGRVIDLTRAAFQAIESVNKGLTRVKLEIIK</sequence>
<evidence type="ECO:0000256" key="2">
    <source>
        <dbReference type="ARBA" id="ARBA00023316"/>
    </source>
</evidence>
<accession>A0ABT7HL14</accession>
<dbReference type="Proteomes" id="UP001225134">
    <property type="component" value="Unassembled WGS sequence"/>
</dbReference>
<dbReference type="InterPro" id="IPR009009">
    <property type="entry name" value="RlpA-like_DPBB"/>
</dbReference>
<comment type="similarity">
    <text evidence="3 4">Belongs to the RlpA family.</text>
</comment>
<evidence type="ECO:0000313" key="6">
    <source>
        <dbReference type="EMBL" id="MDK9581225.1"/>
    </source>
</evidence>
<dbReference type="PANTHER" id="PTHR34183:SF8">
    <property type="entry name" value="ENDOLYTIC PEPTIDOGLYCAN TRANSGLYCOSYLASE RLPA-RELATED"/>
    <property type="match status" value="1"/>
</dbReference>
<keyword evidence="2 3" id="KW-0961">Cell wall biogenesis/degradation</keyword>
<dbReference type="CDD" id="cd22268">
    <property type="entry name" value="DPBB_RlpA-like"/>
    <property type="match status" value="1"/>
</dbReference>
<dbReference type="EMBL" id="JASSPP010000017">
    <property type="protein sequence ID" value="MDK9581225.1"/>
    <property type="molecule type" value="Genomic_DNA"/>
</dbReference>
<dbReference type="InterPro" id="IPR036908">
    <property type="entry name" value="RlpA-like_sf"/>
</dbReference>
<dbReference type="HAMAP" id="MF_02071">
    <property type="entry name" value="RlpA"/>
    <property type="match status" value="1"/>
</dbReference>
<evidence type="ECO:0000256" key="4">
    <source>
        <dbReference type="RuleBase" id="RU003495"/>
    </source>
</evidence>
<keyword evidence="1 3" id="KW-0456">Lyase</keyword>
<dbReference type="EC" id="4.2.2.-" evidence="3"/>